<accession>A0A9D2WPS6</accession>
<dbReference type="EMBL" id="LSRS01000004">
    <property type="protein sequence ID" value="KAF1084890.1"/>
    <property type="molecule type" value="Genomic_DNA"/>
</dbReference>
<dbReference type="Pfam" id="PF01344">
    <property type="entry name" value="Kelch_1"/>
    <property type="match status" value="1"/>
</dbReference>
<name>A0A9D2WPS6_9FIRM</name>
<dbReference type="RefSeq" id="WP_161822381.1">
    <property type="nucleotide sequence ID" value="NZ_LSRS01000004.1"/>
</dbReference>
<evidence type="ECO:0000313" key="2">
    <source>
        <dbReference type="Proteomes" id="UP000798488"/>
    </source>
</evidence>
<comment type="caution">
    <text evidence="1">The sequence shown here is derived from an EMBL/GenBank/DDBJ whole genome shotgun (WGS) entry which is preliminary data.</text>
</comment>
<dbReference type="SUPFAM" id="SSF117281">
    <property type="entry name" value="Kelch motif"/>
    <property type="match status" value="1"/>
</dbReference>
<evidence type="ECO:0000313" key="1">
    <source>
        <dbReference type="EMBL" id="KAF1084890.1"/>
    </source>
</evidence>
<dbReference type="OrthoDB" id="9793236at2"/>
<dbReference type="InterPro" id="IPR015915">
    <property type="entry name" value="Kelch-typ_b-propeller"/>
</dbReference>
<proteinExistence type="predicted"/>
<organism evidence="1 2">
    <name type="scientific">Sporotomaculum syntrophicum</name>
    <dbReference type="NCBI Taxonomy" id="182264"/>
    <lineage>
        <taxon>Bacteria</taxon>
        <taxon>Bacillati</taxon>
        <taxon>Bacillota</taxon>
        <taxon>Clostridia</taxon>
        <taxon>Eubacteriales</taxon>
        <taxon>Desulfallaceae</taxon>
        <taxon>Sporotomaculum</taxon>
    </lineage>
</organism>
<dbReference type="Proteomes" id="UP000798488">
    <property type="component" value="Unassembled WGS sequence"/>
</dbReference>
<dbReference type="InterPro" id="IPR006652">
    <property type="entry name" value="Kelch_1"/>
</dbReference>
<protein>
    <submittedName>
        <fullName evidence="1">Uncharacterized protein</fullName>
    </submittedName>
</protein>
<gene>
    <name evidence="1" type="ORF">SPSYN_02060</name>
</gene>
<sequence>METKLARITEIAKLKPNEKFTSLYHHINEELLLQCHMELSGNKATGVDAVTKEGYESRLNENIKDLVIRLKSHSYRPMTQGSSWQIKASMPTPRYALATAEVSGKIYAIGGIGSGVYLNTVEEFTLKKNYTTIPVTEEYTMLIPPHPPAGHTAPWRNITTKTLNLTSAIPVLATAR</sequence>
<dbReference type="Gene3D" id="2.120.10.80">
    <property type="entry name" value="Kelch-type beta propeller"/>
    <property type="match status" value="1"/>
</dbReference>
<keyword evidence="2" id="KW-1185">Reference proteome</keyword>
<dbReference type="AlphaFoldDB" id="A0A9D2WPS6"/>
<reference evidence="1" key="1">
    <citation type="submission" date="2016-02" db="EMBL/GenBank/DDBJ databases">
        <title>Draft Genome Sequence of Sporotomaculum syntrophicum Strain FB, a Syntrophic Benzoate Degrader.</title>
        <authorList>
            <person name="Nobu M.K."/>
            <person name="Narihiro T."/>
            <person name="Qiu Y.-L."/>
            <person name="Ohashi A."/>
            <person name="Liu W.-T."/>
            <person name="Yuji S."/>
        </authorList>
    </citation>
    <scope>NUCLEOTIDE SEQUENCE</scope>
    <source>
        <strain evidence="1">FB</strain>
    </source>
</reference>